<dbReference type="AlphaFoldDB" id="A0AAI8YI38"/>
<dbReference type="Gene3D" id="3.40.50.300">
    <property type="entry name" value="P-loop containing nucleotide triphosphate hydrolases"/>
    <property type="match status" value="1"/>
</dbReference>
<name>A0AAI8YI38_9PEZI</name>
<dbReference type="InterPro" id="IPR027417">
    <property type="entry name" value="P-loop_NTPase"/>
</dbReference>
<protein>
    <submittedName>
        <fullName evidence="1">Uu.00g130790.m01.CDS01</fullName>
    </submittedName>
</protein>
<dbReference type="Proteomes" id="UP001295740">
    <property type="component" value="Unassembled WGS sequence"/>
</dbReference>
<proteinExistence type="predicted"/>
<comment type="caution">
    <text evidence="1">The sequence shown here is derived from an EMBL/GenBank/DDBJ whole genome shotgun (WGS) entry which is preliminary data.</text>
</comment>
<organism evidence="1 2">
    <name type="scientific">Anthostomella pinea</name>
    <dbReference type="NCBI Taxonomy" id="933095"/>
    <lineage>
        <taxon>Eukaryota</taxon>
        <taxon>Fungi</taxon>
        <taxon>Dikarya</taxon>
        <taxon>Ascomycota</taxon>
        <taxon>Pezizomycotina</taxon>
        <taxon>Sordariomycetes</taxon>
        <taxon>Xylariomycetidae</taxon>
        <taxon>Xylariales</taxon>
        <taxon>Xylariaceae</taxon>
        <taxon>Anthostomella</taxon>
    </lineage>
</organism>
<reference evidence="1" key="1">
    <citation type="submission" date="2023-10" db="EMBL/GenBank/DDBJ databases">
        <authorList>
            <person name="Hackl T."/>
        </authorList>
    </citation>
    <scope>NUCLEOTIDE SEQUENCE</scope>
</reference>
<feature type="non-terminal residue" evidence="1">
    <location>
        <position position="72"/>
    </location>
</feature>
<keyword evidence="2" id="KW-1185">Reference proteome</keyword>
<accession>A0AAI8YI38</accession>
<dbReference type="EMBL" id="CAUWAG010000007">
    <property type="protein sequence ID" value="CAJ2505685.1"/>
    <property type="molecule type" value="Genomic_DNA"/>
</dbReference>
<sequence>MSVQLNIWEYLLNNSQVPTAKLVVIFTKEDRLTPEHLTQFPFAKAFPDFQGNGQDVEHIIQYFASRLLLSVH</sequence>
<evidence type="ECO:0000313" key="1">
    <source>
        <dbReference type="EMBL" id="CAJ2505685.1"/>
    </source>
</evidence>
<gene>
    <name evidence="1" type="ORF">KHLLAP_LOCUS6153</name>
</gene>
<evidence type="ECO:0000313" key="2">
    <source>
        <dbReference type="Proteomes" id="UP001295740"/>
    </source>
</evidence>